<organism evidence="1 2">
    <name type="scientific">Photobacterium galatheae</name>
    <dbReference type="NCBI Taxonomy" id="1654360"/>
    <lineage>
        <taxon>Bacteria</taxon>
        <taxon>Pseudomonadati</taxon>
        <taxon>Pseudomonadota</taxon>
        <taxon>Gammaproteobacteria</taxon>
        <taxon>Vibrionales</taxon>
        <taxon>Vibrionaceae</taxon>
        <taxon>Photobacterium</taxon>
    </lineage>
</organism>
<keyword evidence="2" id="KW-1185">Reference proteome</keyword>
<accession>A0A066S158</accession>
<sequence>MKPCWPCAAHPNTLSYEQVVFVDEVTKEDRISQTDRISWLKGQSREGQKAVLGHVKKVAALQQGH</sequence>
<evidence type="ECO:0000313" key="2">
    <source>
        <dbReference type="Proteomes" id="UP000027192"/>
    </source>
</evidence>
<name>A0A066S158_9GAMM</name>
<comment type="caution">
    <text evidence="1">The sequence shown here is derived from an EMBL/GenBank/DDBJ whole genome shotgun (WGS) entry which is preliminary data.</text>
</comment>
<proteinExistence type="predicted"/>
<dbReference type="RefSeq" id="WP_036747647.1">
    <property type="nucleotide sequence ID" value="NZ_JAGSGC010000001.1"/>
</dbReference>
<dbReference type="Proteomes" id="UP000027192">
    <property type="component" value="Unassembled WGS sequence"/>
</dbReference>
<dbReference type="AlphaFoldDB" id="A0A066S158"/>
<reference evidence="1 2" key="1">
    <citation type="submission" date="2014-04" db="EMBL/GenBank/DDBJ databases">
        <title>Draft genome sequence of Photobacterium halotolerans S2753: a solonamide, ngercheumicin and holomycin producer.</title>
        <authorList>
            <person name="Machado H.R."/>
            <person name="Gram L."/>
        </authorList>
    </citation>
    <scope>NUCLEOTIDE SEQUENCE [LARGE SCALE GENOMIC DNA]</scope>
    <source>
        <strain evidence="1 2">S2753</strain>
    </source>
</reference>
<evidence type="ECO:0000313" key="1">
    <source>
        <dbReference type="EMBL" id="KDM93378.1"/>
    </source>
</evidence>
<dbReference type="EMBL" id="JMIB01000002">
    <property type="protein sequence ID" value="KDM93378.1"/>
    <property type="molecule type" value="Genomic_DNA"/>
</dbReference>
<protein>
    <submittedName>
        <fullName evidence="1">Uncharacterized protein</fullName>
    </submittedName>
</protein>
<gene>
    <name evidence="1" type="ORF">EA58_00470</name>
</gene>